<evidence type="ECO:0000313" key="10">
    <source>
        <dbReference type="Proteomes" id="UP001378592"/>
    </source>
</evidence>
<comment type="caution">
    <text evidence="9">The sequence shown here is derived from an EMBL/GenBank/DDBJ whole genome shotgun (WGS) entry which is preliminary data.</text>
</comment>
<dbReference type="GO" id="GO:0031297">
    <property type="term" value="P:replication fork processing"/>
    <property type="evidence" value="ECO:0007669"/>
    <property type="project" value="TreeGrafter"/>
</dbReference>
<evidence type="ECO:0000256" key="7">
    <source>
        <dbReference type="ARBA" id="ARBA00023242"/>
    </source>
</evidence>
<evidence type="ECO:0000313" key="9">
    <source>
        <dbReference type="EMBL" id="KAK7868879.1"/>
    </source>
</evidence>
<keyword evidence="4" id="KW-0227">DNA damage</keyword>
<sequence>MEEASADAFHTEALKQTLKHHFKDPKTRASDDAARMTAHVLEIMTREATLRAGKVAEASNDICIRQEHVEKILPLLMLDFS</sequence>
<dbReference type="InterPro" id="IPR018552">
    <property type="entry name" value="CENP-X"/>
</dbReference>
<name>A0AAN9VPG5_9ORTH</name>
<dbReference type="PANTHER" id="PTHR28680">
    <property type="entry name" value="CENTROMERE PROTEIN X"/>
    <property type="match status" value="1"/>
</dbReference>
<evidence type="ECO:0000256" key="6">
    <source>
        <dbReference type="ARBA" id="ARBA00023204"/>
    </source>
</evidence>
<comment type="similarity">
    <text evidence="2">Belongs to the CENP-X/MHF2 family.</text>
</comment>
<evidence type="ECO:0000256" key="8">
    <source>
        <dbReference type="ARBA" id="ARBA00047146"/>
    </source>
</evidence>
<dbReference type="SUPFAM" id="SSF47113">
    <property type="entry name" value="Histone-fold"/>
    <property type="match status" value="1"/>
</dbReference>
<keyword evidence="5" id="KW-0238">DNA-binding</keyword>
<evidence type="ECO:0000256" key="3">
    <source>
        <dbReference type="ARBA" id="ARBA00016388"/>
    </source>
</evidence>
<dbReference type="GO" id="GO:0000712">
    <property type="term" value="P:resolution of meiotic recombination intermediates"/>
    <property type="evidence" value="ECO:0007669"/>
    <property type="project" value="TreeGrafter"/>
</dbReference>
<proteinExistence type="inferred from homology"/>
<organism evidence="9 10">
    <name type="scientific">Gryllus longicercus</name>
    <dbReference type="NCBI Taxonomy" id="2509291"/>
    <lineage>
        <taxon>Eukaryota</taxon>
        <taxon>Metazoa</taxon>
        <taxon>Ecdysozoa</taxon>
        <taxon>Arthropoda</taxon>
        <taxon>Hexapoda</taxon>
        <taxon>Insecta</taxon>
        <taxon>Pterygota</taxon>
        <taxon>Neoptera</taxon>
        <taxon>Polyneoptera</taxon>
        <taxon>Orthoptera</taxon>
        <taxon>Ensifera</taxon>
        <taxon>Gryllidea</taxon>
        <taxon>Grylloidea</taxon>
        <taxon>Gryllidae</taxon>
        <taxon>Gryllinae</taxon>
        <taxon>Gryllus</taxon>
    </lineage>
</organism>
<keyword evidence="10" id="KW-1185">Reference proteome</keyword>
<dbReference type="InterPro" id="IPR009072">
    <property type="entry name" value="Histone-fold"/>
</dbReference>
<dbReference type="GO" id="GO:0046982">
    <property type="term" value="F:protein heterodimerization activity"/>
    <property type="evidence" value="ECO:0007669"/>
    <property type="project" value="InterPro"/>
</dbReference>
<dbReference type="AlphaFoldDB" id="A0AAN9VPG5"/>
<dbReference type="GO" id="GO:0006281">
    <property type="term" value="P:DNA repair"/>
    <property type="evidence" value="ECO:0007669"/>
    <property type="project" value="UniProtKB-KW"/>
</dbReference>
<dbReference type="Pfam" id="PF09415">
    <property type="entry name" value="CENP-X"/>
    <property type="match status" value="1"/>
</dbReference>
<protein>
    <recommendedName>
        <fullName evidence="3">Centromere protein X</fullName>
    </recommendedName>
</protein>
<dbReference type="GO" id="GO:0043240">
    <property type="term" value="C:Fanconi anaemia nuclear complex"/>
    <property type="evidence" value="ECO:0007669"/>
    <property type="project" value="TreeGrafter"/>
</dbReference>
<comment type="subunit">
    <text evidence="8">Heterodimer with CENPX, sometimes called MHF; this interaction stabilizes both partners. MHF heterodimers can assemble to form tetrameric structures. MHF also coassemble with CENPT-CENPW heterodimers at centromeres to form the tetrameric CENP-T-W-S-X complex. Forms a discrete complex with FANCM and CENPX, called FANCM-MHF; this interaction, probably mediated by direct binding between CENPS and FANCM, leads to synergistic activation of double-stranded DNA binding and strongly stimulates FANCM-mediated DNA remodeling. Recruited by FANCM to the Fanconi anemia (FA) core complex, which consists of CENPS, CENPX, FANCA, FANCB, FANCC, FANCE, FANCF, FANCG, FANCL, FANCM, FAAP24 and FAAP100. The FA core complex associates with Bloom syndrome (BLM) complex, which consists of at least BLM, DNA topoisomerase 3-alpha (TOP3A), RMI1/BLAP75, RPA1/RPA70 and RPA2/RPA32. The super complex between FA and BLM is called BRAFT.</text>
</comment>
<keyword evidence="6" id="KW-0234">DNA repair</keyword>
<dbReference type="Gene3D" id="1.20.5.4980">
    <property type="match status" value="1"/>
</dbReference>
<dbReference type="CDD" id="cd22921">
    <property type="entry name" value="HFD_CENP-X"/>
    <property type="match status" value="1"/>
</dbReference>
<accession>A0AAN9VPG5</accession>
<evidence type="ECO:0000256" key="5">
    <source>
        <dbReference type="ARBA" id="ARBA00023125"/>
    </source>
</evidence>
<dbReference type="GO" id="GO:0051382">
    <property type="term" value="P:kinetochore assembly"/>
    <property type="evidence" value="ECO:0007669"/>
    <property type="project" value="InterPro"/>
</dbReference>
<evidence type="ECO:0000256" key="1">
    <source>
        <dbReference type="ARBA" id="ARBA00004123"/>
    </source>
</evidence>
<evidence type="ECO:0000256" key="4">
    <source>
        <dbReference type="ARBA" id="ARBA00022763"/>
    </source>
</evidence>
<comment type="subcellular location">
    <subcellularLocation>
        <location evidence="1">Nucleus</location>
    </subcellularLocation>
</comment>
<dbReference type="Proteomes" id="UP001378592">
    <property type="component" value="Unassembled WGS sequence"/>
</dbReference>
<dbReference type="GO" id="GO:0003677">
    <property type="term" value="F:DNA binding"/>
    <property type="evidence" value="ECO:0007669"/>
    <property type="project" value="UniProtKB-KW"/>
</dbReference>
<dbReference type="Gene3D" id="6.10.130.30">
    <property type="match status" value="1"/>
</dbReference>
<reference evidence="9 10" key="1">
    <citation type="submission" date="2024-03" db="EMBL/GenBank/DDBJ databases">
        <title>The genome assembly and annotation of the cricket Gryllus longicercus Weissman &amp; Gray.</title>
        <authorList>
            <person name="Szrajer S."/>
            <person name="Gray D."/>
            <person name="Ylla G."/>
        </authorList>
    </citation>
    <scope>NUCLEOTIDE SEQUENCE [LARGE SCALE GENOMIC DNA]</scope>
    <source>
        <strain evidence="9">DAG 2021-001</strain>
        <tissue evidence="9">Whole body minus gut</tissue>
    </source>
</reference>
<dbReference type="GO" id="GO:0071821">
    <property type="term" value="C:FANCM-MHF complex"/>
    <property type="evidence" value="ECO:0007669"/>
    <property type="project" value="TreeGrafter"/>
</dbReference>
<keyword evidence="7" id="KW-0539">Nucleus</keyword>
<dbReference type="PANTHER" id="PTHR28680:SF1">
    <property type="entry name" value="CENTROMERE PROTEIN X"/>
    <property type="match status" value="1"/>
</dbReference>
<evidence type="ECO:0000256" key="2">
    <source>
        <dbReference type="ARBA" id="ARBA00009359"/>
    </source>
</evidence>
<gene>
    <name evidence="9" type="ORF">R5R35_014200</name>
</gene>
<dbReference type="EMBL" id="JAZDUA010000085">
    <property type="protein sequence ID" value="KAK7868879.1"/>
    <property type="molecule type" value="Genomic_DNA"/>
</dbReference>